<comment type="subcellular location">
    <subcellularLocation>
        <location evidence="3">Chromosome</location>
        <location evidence="3">Centromere</location>
        <location evidence="3">Kinetochore</location>
    </subcellularLocation>
    <subcellularLocation>
        <location evidence="2">Cytoplasm</location>
        <location evidence="2">Cytoskeleton</location>
        <location evidence="2">Spindle</location>
    </subcellularLocation>
    <subcellularLocation>
        <location evidence="1">Nucleus</location>
    </subcellularLocation>
</comment>
<dbReference type="GO" id="GO:0051301">
    <property type="term" value="P:cell division"/>
    <property type="evidence" value="ECO:0007669"/>
    <property type="project" value="UniProtKB-KW"/>
</dbReference>
<feature type="compositionally biased region" description="Basic and acidic residues" evidence="18">
    <location>
        <begin position="102"/>
        <end position="117"/>
    </location>
</feature>
<evidence type="ECO:0000256" key="5">
    <source>
        <dbReference type="ARBA" id="ARBA00022454"/>
    </source>
</evidence>
<comment type="similarity">
    <text evidence="4">Belongs to the DASH complex DAD3 family.</text>
</comment>
<keyword evidence="14" id="KW-0131">Cell cycle</keyword>
<evidence type="ECO:0000256" key="14">
    <source>
        <dbReference type="ARBA" id="ARBA00023306"/>
    </source>
</evidence>
<reference evidence="19" key="1">
    <citation type="submission" date="2015-10" db="EMBL/GenBank/DDBJ databases">
        <authorList>
            <person name="Regsiter A."/>
            <person name="william w."/>
        </authorList>
    </citation>
    <scope>NUCLEOTIDE SEQUENCE</scope>
    <source>
        <strain evidence="19">Montdore</strain>
    </source>
</reference>
<keyword evidence="12" id="KW-0206">Cytoskeleton</keyword>
<keyword evidence="13" id="KW-0539">Nucleus</keyword>
<evidence type="ECO:0000256" key="18">
    <source>
        <dbReference type="SAM" id="MobiDB-lite"/>
    </source>
</evidence>
<evidence type="ECO:0000256" key="8">
    <source>
        <dbReference type="ARBA" id="ARBA00022701"/>
    </source>
</evidence>
<dbReference type="PANTHER" id="PTHR28017">
    <property type="entry name" value="DASH COMPLEX SUBUNIT DAD3"/>
    <property type="match status" value="1"/>
</dbReference>
<dbReference type="InterPro" id="IPR013965">
    <property type="entry name" value="DASH_Dad3"/>
</dbReference>
<evidence type="ECO:0000256" key="6">
    <source>
        <dbReference type="ARBA" id="ARBA00022490"/>
    </source>
</evidence>
<evidence type="ECO:0000256" key="3">
    <source>
        <dbReference type="ARBA" id="ARBA00004629"/>
    </source>
</evidence>
<evidence type="ECO:0000256" key="12">
    <source>
        <dbReference type="ARBA" id="ARBA00023212"/>
    </source>
</evidence>
<gene>
    <name evidence="19" type="ORF">GSTUAT00001642001</name>
</gene>
<dbReference type="EMBL" id="LN890960">
    <property type="protein sequence ID" value="CUS14352.1"/>
    <property type="molecule type" value="Genomic_DNA"/>
</dbReference>
<keyword evidence="8" id="KW-0493">Microtubule</keyword>
<evidence type="ECO:0000313" key="19">
    <source>
        <dbReference type="EMBL" id="CUS14352.1"/>
    </source>
</evidence>
<name>A0A292Q3D5_9PEZI</name>
<evidence type="ECO:0000256" key="11">
    <source>
        <dbReference type="ARBA" id="ARBA00022838"/>
    </source>
</evidence>
<evidence type="ECO:0000256" key="13">
    <source>
        <dbReference type="ARBA" id="ARBA00023242"/>
    </source>
</evidence>
<dbReference type="Pfam" id="PF08656">
    <property type="entry name" value="DASH_Dad3"/>
    <property type="match status" value="1"/>
</dbReference>
<organism evidence="19 20">
    <name type="scientific">Tuber aestivum</name>
    <name type="common">summer truffle</name>
    <dbReference type="NCBI Taxonomy" id="59557"/>
    <lineage>
        <taxon>Eukaryota</taxon>
        <taxon>Fungi</taxon>
        <taxon>Dikarya</taxon>
        <taxon>Ascomycota</taxon>
        <taxon>Pezizomycotina</taxon>
        <taxon>Pezizomycetes</taxon>
        <taxon>Pezizales</taxon>
        <taxon>Tuberaceae</taxon>
        <taxon>Tuber</taxon>
    </lineage>
</organism>
<dbReference type="PANTHER" id="PTHR28017:SF1">
    <property type="entry name" value="DASH COMPLEX SUBUNIT DAD3"/>
    <property type="match status" value="1"/>
</dbReference>
<keyword evidence="11" id="KW-0995">Kinetochore</keyword>
<keyword evidence="9" id="KW-0498">Mitosis</keyword>
<protein>
    <recommendedName>
        <fullName evidence="16">DASH complex subunit DAD3</fullName>
    </recommendedName>
    <alternativeName>
        <fullName evidence="17">Outer kinetochore protein DAD3</fullName>
    </alternativeName>
</protein>
<dbReference type="GO" id="GO:0051010">
    <property type="term" value="F:microtubule plus-end binding"/>
    <property type="evidence" value="ECO:0007669"/>
    <property type="project" value="TreeGrafter"/>
</dbReference>
<evidence type="ECO:0000256" key="15">
    <source>
        <dbReference type="ARBA" id="ARBA00023328"/>
    </source>
</evidence>
<dbReference type="AlphaFoldDB" id="A0A292Q3D5"/>
<evidence type="ECO:0000256" key="1">
    <source>
        <dbReference type="ARBA" id="ARBA00004123"/>
    </source>
</evidence>
<evidence type="ECO:0000256" key="7">
    <source>
        <dbReference type="ARBA" id="ARBA00022618"/>
    </source>
</evidence>
<evidence type="ECO:0000256" key="17">
    <source>
        <dbReference type="ARBA" id="ARBA00044305"/>
    </source>
</evidence>
<dbReference type="GO" id="GO:0005874">
    <property type="term" value="C:microtubule"/>
    <property type="evidence" value="ECO:0007669"/>
    <property type="project" value="UniProtKB-KW"/>
</dbReference>
<evidence type="ECO:0000313" key="20">
    <source>
        <dbReference type="Proteomes" id="UP001412239"/>
    </source>
</evidence>
<evidence type="ECO:0000256" key="16">
    <source>
        <dbReference type="ARBA" id="ARBA00044179"/>
    </source>
</evidence>
<dbReference type="Proteomes" id="UP001412239">
    <property type="component" value="Unassembled WGS sequence"/>
</dbReference>
<sequence>MSTTPPHYPAPGPGLLTPLEQEILDEYTRLLHNMNNLSTSIAAIAGTPTAKILDSLRGLERKTGLVFTLLKASVYSMVLQQQLDVEGREGEVGGGNGGEGEGYGKGEGERGDESRFD</sequence>
<proteinExistence type="inferred from homology"/>
<evidence type="ECO:0000256" key="10">
    <source>
        <dbReference type="ARBA" id="ARBA00022829"/>
    </source>
</evidence>
<feature type="compositionally biased region" description="Gly residues" evidence="18">
    <location>
        <begin position="92"/>
        <end position="101"/>
    </location>
</feature>
<keyword evidence="7" id="KW-0132">Cell division</keyword>
<feature type="region of interest" description="Disordered" evidence="18">
    <location>
        <begin position="86"/>
        <end position="117"/>
    </location>
</feature>
<evidence type="ECO:0000256" key="4">
    <source>
        <dbReference type="ARBA" id="ARBA00006277"/>
    </source>
</evidence>
<keyword evidence="5" id="KW-0158">Chromosome</keyword>
<dbReference type="GO" id="GO:0072686">
    <property type="term" value="C:mitotic spindle"/>
    <property type="evidence" value="ECO:0007669"/>
    <property type="project" value="InterPro"/>
</dbReference>
<keyword evidence="6" id="KW-0963">Cytoplasm</keyword>
<keyword evidence="15" id="KW-0137">Centromere</keyword>
<evidence type="ECO:0000256" key="9">
    <source>
        <dbReference type="ARBA" id="ARBA00022776"/>
    </source>
</evidence>
<accession>A0A292Q3D5</accession>
<evidence type="ECO:0000256" key="2">
    <source>
        <dbReference type="ARBA" id="ARBA00004186"/>
    </source>
</evidence>
<keyword evidence="10" id="KW-0159">Chromosome partition</keyword>
<dbReference type="GO" id="GO:0008608">
    <property type="term" value="P:attachment of spindle microtubules to kinetochore"/>
    <property type="evidence" value="ECO:0007669"/>
    <property type="project" value="InterPro"/>
</dbReference>
<keyword evidence="20" id="KW-1185">Reference proteome</keyword>
<dbReference type="GO" id="GO:0042729">
    <property type="term" value="C:DASH complex"/>
    <property type="evidence" value="ECO:0007669"/>
    <property type="project" value="InterPro"/>
</dbReference>